<sequence length="582" mass="66606">MSKRRRASSGASRGADGDDSDDGTELSNPGPPPSRKKKKLDPLYDTIRSFKKEDGTLLCDAFIRAPKRRQEPQYYEVVSNPIDLLRVKKSRPRNCPAPVRPVAAQTSPRTCGEYTNIADLERDLLLMVIQIRKQELEQHGRGKTSERIRSKRNSRVGPVPTSRALAIMEPSHDDTDHVKTSERTRSKRNSRVGPVPSSRALAIMEPSHDDTDHVKTAEGTCALGRCPPAGRWPSWSRLTTIPTTNSRIGPVPTSRALAIMEPSHDDTDHVKHSDDSGDSDDDKNDNEDSPQLPSRRAYPDYYKEIKNPMSLNQIKNKIRRGNYGNLSEVAGDMNIMFENAKHHRPATMKVFRRPPKNPAPIVDRPSPITTPARSNLPLKKKLHYISRQLVEFTCSDGRQPMLLFMERPSKKLYPEYYNVIDKPIDMIMIENHIKFNEEGSMIYEDASLLERVMTDKLKEISNGGHDRKPPVKSIKPTKSRQLSPFEQKLRTLYDAIRDYRDPKDYYELIKHPIDMEKIAHKLKNNQYHAVSELASDFILMFDNACKYNEPDSQIYKDALILHRVCLQTKQMLRSDLFLYLTR</sequence>
<feature type="region of interest" description="Disordered" evidence="9">
    <location>
        <begin position="137"/>
        <end position="158"/>
    </location>
</feature>
<name>A0A0L7L6D5_OPEBR</name>
<dbReference type="InterPro" id="IPR001487">
    <property type="entry name" value="Bromodomain"/>
</dbReference>
<feature type="compositionally biased region" description="Basic and acidic residues" evidence="9">
    <location>
        <begin position="137"/>
        <end position="148"/>
    </location>
</feature>
<dbReference type="InterPro" id="IPR036427">
    <property type="entry name" value="Bromodomain-like_sf"/>
</dbReference>
<dbReference type="SMART" id="SM00297">
    <property type="entry name" value="BROMO"/>
    <property type="match status" value="4"/>
</dbReference>
<keyword evidence="4" id="KW-0805">Transcription regulation</keyword>
<keyword evidence="2" id="KW-0677">Repeat</keyword>
<keyword evidence="7" id="KW-0539">Nucleus</keyword>
<dbReference type="PANTHER" id="PTHR16062">
    <property type="entry name" value="SWI/SNF-RELATED"/>
    <property type="match status" value="1"/>
</dbReference>
<dbReference type="STRING" id="104452.A0A0L7L6D5"/>
<reference evidence="11 12" key="1">
    <citation type="journal article" date="2015" name="Genome Biol. Evol.">
        <title>The genome of winter moth (Operophtera brumata) provides a genomic perspective on sexual dimorphism and phenology.</title>
        <authorList>
            <person name="Derks M.F."/>
            <person name="Smit S."/>
            <person name="Salis L."/>
            <person name="Schijlen E."/>
            <person name="Bossers A."/>
            <person name="Mateman C."/>
            <person name="Pijl A.S."/>
            <person name="de Ridder D."/>
            <person name="Groenen M.A."/>
            <person name="Visser M.E."/>
            <person name="Megens H.J."/>
        </authorList>
    </citation>
    <scope>NUCLEOTIDE SEQUENCE [LARGE SCALE GENOMIC DNA]</scope>
    <source>
        <strain evidence="11">WM2013NL</strain>
        <tissue evidence="11">Head and thorax</tissue>
    </source>
</reference>
<keyword evidence="5 8" id="KW-0103">Bromodomain</keyword>
<feature type="region of interest" description="Disordered" evidence="9">
    <location>
        <begin position="170"/>
        <end position="198"/>
    </location>
</feature>
<evidence type="ECO:0000256" key="4">
    <source>
        <dbReference type="ARBA" id="ARBA00023015"/>
    </source>
</evidence>
<feature type="compositionally biased region" description="Basic and acidic residues" evidence="9">
    <location>
        <begin position="460"/>
        <end position="469"/>
    </location>
</feature>
<feature type="region of interest" description="Disordered" evidence="9">
    <location>
        <begin position="460"/>
        <end position="479"/>
    </location>
</feature>
<feature type="region of interest" description="Disordered" evidence="9">
    <location>
        <begin position="350"/>
        <end position="374"/>
    </location>
</feature>
<dbReference type="PANTHER" id="PTHR16062:SF19">
    <property type="entry name" value="PROTEIN POLYBROMO-1"/>
    <property type="match status" value="1"/>
</dbReference>
<keyword evidence="12" id="KW-1185">Reference proteome</keyword>
<evidence type="ECO:0000313" key="11">
    <source>
        <dbReference type="EMBL" id="KOB70871.1"/>
    </source>
</evidence>
<evidence type="ECO:0000256" key="5">
    <source>
        <dbReference type="ARBA" id="ARBA00023117"/>
    </source>
</evidence>
<dbReference type="GO" id="GO:0016586">
    <property type="term" value="C:RSC-type complex"/>
    <property type="evidence" value="ECO:0007669"/>
    <property type="project" value="InterPro"/>
</dbReference>
<dbReference type="GO" id="GO:0003682">
    <property type="term" value="F:chromatin binding"/>
    <property type="evidence" value="ECO:0007669"/>
    <property type="project" value="TreeGrafter"/>
</dbReference>
<feature type="region of interest" description="Disordered" evidence="9">
    <location>
        <begin position="1"/>
        <end position="42"/>
    </location>
</feature>
<feature type="domain" description="Bromo" evidence="10">
    <location>
        <begin position="396"/>
        <end position="455"/>
    </location>
</feature>
<keyword evidence="3" id="KW-0156">Chromatin regulator</keyword>
<evidence type="ECO:0000256" key="6">
    <source>
        <dbReference type="ARBA" id="ARBA00023163"/>
    </source>
</evidence>
<feature type="compositionally biased region" description="Acidic residues" evidence="9">
    <location>
        <begin position="276"/>
        <end position="288"/>
    </location>
</feature>
<gene>
    <name evidence="11" type="ORF">OBRU01_14526</name>
</gene>
<evidence type="ECO:0000256" key="2">
    <source>
        <dbReference type="ARBA" id="ARBA00022737"/>
    </source>
</evidence>
<protein>
    <submittedName>
        <fullName evidence="11">Protein polybromo-1</fullName>
    </submittedName>
</protein>
<evidence type="ECO:0000256" key="7">
    <source>
        <dbReference type="ARBA" id="ARBA00023242"/>
    </source>
</evidence>
<dbReference type="InterPro" id="IPR037382">
    <property type="entry name" value="Rsc/polybromo"/>
</dbReference>
<dbReference type="SUPFAM" id="SSF47370">
    <property type="entry name" value="Bromodomain"/>
    <property type="match status" value="4"/>
</dbReference>
<dbReference type="Proteomes" id="UP000037510">
    <property type="component" value="Unassembled WGS sequence"/>
</dbReference>
<feature type="domain" description="Bromo" evidence="10">
    <location>
        <begin position="281"/>
        <end position="351"/>
    </location>
</feature>
<organism evidence="11 12">
    <name type="scientific">Operophtera brumata</name>
    <name type="common">Winter moth</name>
    <name type="synonym">Phalaena brumata</name>
    <dbReference type="NCBI Taxonomy" id="104452"/>
    <lineage>
        <taxon>Eukaryota</taxon>
        <taxon>Metazoa</taxon>
        <taxon>Ecdysozoa</taxon>
        <taxon>Arthropoda</taxon>
        <taxon>Hexapoda</taxon>
        <taxon>Insecta</taxon>
        <taxon>Pterygota</taxon>
        <taxon>Neoptera</taxon>
        <taxon>Endopterygota</taxon>
        <taxon>Lepidoptera</taxon>
        <taxon>Glossata</taxon>
        <taxon>Ditrysia</taxon>
        <taxon>Geometroidea</taxon>
        <taxon>Geometridae</taxon>
        <taxon>Larentiinae</taxon>
        <taxon>Operophtera</taxon>
    </lineage>
</organism>
<evidence type="ECO:0000313" key="12">
    <source>
        <dbReference type="Proteomes" id="UP000037510"/>
    </source>
</evidence>
<comment type="subcellular location">
    <subcellularLocation>
        <location evidence="1">Nucleus</location>
    </subcellularLocation>
</comment>
<evidence type="ECO:0000259" key="10">
    <source>
        <dbReference type="PROSITE" id="PS50014"/>
    </source>
</evidence>
<feature type="compositionally biased region" description="Basic and acidic residues" evidence="9">
    <location>
        <begin position="170"/>
        <end position="184"/>
    </location>
</feature>
<evidence type="ECO:0000256" key="9">
    <source>
        <dbReference type="SAM" id="MobiDB-lite"/>
    </source>
</evidence>
<dbReference type="GO" id="GO:0006338">
    <property type="term" value="P:chromatin remodeling"/>
    <property type="evidence" value="ECO:0007669"/>
    <property type="project" value="InterPro"/>
</dbReference>
<feature type="region of interest" description="Disordered" evidence="9">
    <location>
        <begin position="262"/>
        <end position="300"/>
    </location>
</feature>
<evidence type="ECO:0000256" key="1">
    <source>
        <dbReference type="ARBA" id="ARBA00004123"/>
    </source>
</evidence>
<comment type="caution">
    <text evidence="11">The sequence shown here is derived from an EMBL/GenBank/DDBJ whole genome shotgun (WGS) entry which is preliminary data.</text>
</comment>
<feature type="compositionally biased region" description="Basic and acidic residues" evidence="9">
    <location>
        <begin position="262"/>
        <end position="275"/>
    </location>
</feature>
<evidence type="ECO:0000256" key="8">
    <source>
        <dbReference type="PROSITE-ProRule" id="PRU00035"/>
    </source>
</evidence>
<proteinExistence type="predicted"/>
<feature type="domain" description="Bromo" evidence="10">
    <location>
        <begin position="477"/>
        <end position="555"/>
    </location>
</feature>
<dbReference type="Gene3D" id="1.20.920.10">
    <property type="entry name" value="Bromodomain-like"/>
    <property type="match status" value="4"/>
</dbReference>
<dbReference type="PRINTS" id="PR00503">
    <property type="entry name" value="BROMODOMAIN"/>
</dbReference>
<dbReference type="GO" id="GO:0006368">
    <property type="term" value="P:transcription elongation by RNA polymerase II"/>
    <property type="evidence" value="ECO:0007669"/>
    <property type="project" value="TreeGrafter"/>
</dbReference>
<dbReference type="AlphaFoldDB" id="A0A0L7L6D5"/>
<evidence type="ECO:0000256" key="3">
    <source>
        <dbReference type="ARBA" id="ARBA00022853"/>
    </source>
</evidence>
<accession>A0A0L7L6D5</accession>
<keyword evidence="6" id="KW-0804">Transcription</keyword>
<feature type="domain" description="Bromo" evidence="10">
    <location>
        <begin position="54"/>
        <end position="128"/>
    </location>
</feature>
<dbReference type="EMBL" id="JTDY01002711">
    <property type="protein sequence ID" value="KOB70871.1"/>
    <property type="molecule type" value="Genomic_DNA"/>
</dbReference>
<dbReference type="Pfam" id="PF00439">
    <property type="entry name" value="Bromodomain"/>
    <property type="match status" value="3"/>
</dbReference>
<dbReference type="PROSITE" id="PS50014">
    <property type="entry name" value="BROMODOMAIN_2"/>
    <property type="match status" value="4"/>
</dbReference>